<accession>A0A3T0D2N0</accession>
<dbReference type="CDD" id="cd13582">
    <property type="entry name" value="PBP2_AlgQ_like_3"/>
    <property type="match status" value="1"/>
</dbReference>
<dbReference type="Pfam" id="PF01547">
    <property type="entry name" value="SBP_bac_1"/>
    <property type="match status" value="1"/>
</dbReference>
<dbReference type="KEGG" id="ccha:ELD05_01500"/>
<gene>
    <name evidence="1" type="ORF">ELD05_01500</name>
</gene>
<organism evidence="1 2">
    <name type="scientific">Caldicellulosiruptor changbaiensis</name>
    <dbReference type="NCBI Taxonomy" id="1222016"/>
    <lineage>
        <taxon>Bacteria</taxon>
        <taxon>Bacillati</taxon>
        <taxon>Bacillota</taxon>
        <taxon>Bacillota incertae sedis</taxon>
        <taxon>Caldicellulosiruptorales</taxon>
        <taxon>Caldicellulosiruptoraceae</taxon>
        <taxon>Caldicellulosiruptor</taxon>
    </lineage>
</organism>
<name>A0A3T0D2N0_9FIRM</name>
<dbReference type="Proteomes" id="UP000282930">
    <property type="component" value="Chromosome"/>
</dbReference>
<dbReference type="RefSeq" id="WP_127351083.1">
    <property type="nucleotide sequence ID" value="NZ_CP034791.1"/>
</dbReference>
<proteinExistence type="predicted"/>
<evidence type="ECO:0000313" key="1">
    <source>
        <dbReference type="EMBL" id="AZT89458.1"/>
    </source>
</evidence>
<keyword evidence="2" id="KW-1185">Reference proteome</keyword>
<dbReference type="SUPFAM" id="SSF53850">
    <property type="entry name" value="Periplasmic binding protein-like II"/>
    <property type="match status" value="1"/>
</dbReference>
<dbReference type="EMBL" id="CP034791">
    <property type="protein sequence ID" value="AZT89458.1"/>
    <property type="molecule type" value="Genomic_DNA"/>
</dbReference>
<reference evidence="1 2" key="1">
    <citation type="submission" date="2018-12" db="EMBL/GenBank/DDBJ databases">
        <title>Genome sequence from the cellulolytic species, Caldicellulosiruptor changbaiensis.</title>
        <authorList>
            <person name="Blumer-Schuette S.E."/>
            <person name="Mendoza C."/>
        </authorList>
    </citation>
    <scope>NUCLEOTIDE SEQUENCE [LARGE SCALE GENOMIC DNA]</scope>
    <source>
        <strain evidence="1 2">CBS-Z</strain>
    </source>
</reference>
<dbReference type="AlphaFoldDB" id="A0A3T0D2N0"/>
<protein>
    <submittedName>
        <fullName evidence="1">Extracellular solute-binding protein</fullName>
    </submittedName>
</protein>
<dbReference type="Gene3D" id="3.40.190.10">
    <property type="entry name" value="Periplasmic binding protein-like II"/>
    <property type="match status" value="2"/>
</dbReference>
<sequence length="548" mass="63666">MFKRRVALLVAIAFLITIIVPGFLSAPTKAVAASKKPIVFKIYWGDSNAEPVDVWKTPIGKKVEQITGVRLQFEFIVGSDEETKAGIMLASGDLPDLINAHNVVNKFIEAGALVPMDNYIAKYGKNIKKWYDAKALKKLKYPKDGHIYYLTPFREESDPLYSFAGFWLPIYVLKENKWPVVRDIDTYFKIVKDAVKKHPTYNGKPTIGFTALTDSWRIYVLMQQPLRLEGYPNDGGWLIDEKTGVVKDSYTMPYAKTYYKILNQMWNEGLLDKEMFSQNYDQYLAKISSGRVVGFYDERWQIQSAIDSLEKQGLYDRIPIAMPVLKKGVKRDRYNVVTMGTGAGISITKKCKDPVAAFKFLDRMAGEDILKLINWGIQGQDYYVKNGKMYKDAKQIQNYMNPDYRKKQGIGGNIWFAFPRPPFDWTYSDKSGKISWDYSDQALEQRYKPYEKEVLKAYKIKSFKDLFSPTWNSPYGYGWDIKLPDDLQAIQNQADDLQRRYITKAIMAKPGEYDKIWNEYLNKMKKIPIKKVIDFRQKEIQRRLKEWN</sequence>
<evidence type="ECO:0000313" key="2">
    <source>
        <dbReference type="Proteomes" id="UP000282930"/>
    </source>
</evidence>
<dbReference type="InterPro" id="IPR006059">
    <property type="entry name" value="SBP"/>
</dbReference>